<dbReference type="InParanoid" id="M4BH14"/>
<name>M4BH14_HYAAE</name>
<accession>M4BH14</accession>
<dbReference type="HOGENOM" id="CLU_2228364_0_0_1"/>
<protein>
    <recommendedName>
        <fullName evidence="3">RxLR effector candidate protein</fullName>
    </recommendedName>
</protein>
<proteinExistence type="predicted"/>
<keyword evidence="2" id="KW-1185">Reference proteome</keyword>
<evidence type="ECO:0000313" key="2">
    <source>
        <dbReference type="Proteomes" id="UP000011713"/>
    </source>
</evidence>
<sequence>MKILAVLEGLQDLLGRLEVSQNMPDEEECMQGAIETGIFGSVLRPSFEASRMRVNALYHTPSRRGQVYKSPARPYFGHPNVRLNYGVRREVHVDEEARHFYDPMPP</sequence>
<dbReference type="AlphaFoldDB" id="M4BH14"/>
<reference evidence="2" key="1">
    <citation type="journal article" date="2010" name="Science">
        <title>Signatures of adaptation to obligate biotrophy in the Hyaloperonospora arabidopsidis genome.</title>
        <authorList>
            <person name="Baxter L."/>
            <person name="Tripathy S."/>
            <person name="Ishaque N."/>
            <person name="Boot N."/>
            <person name="Cabral A."/>
            <person name="Kemen E."/>
            <person name="Thines M."/>
            <person name="Ah-Fong A."/>
            <person name="Anderson R."/>
            <person name="Badejoko W."/>
            <person name="Bittner-Eddy P."/>
            <person name="Boore J.L."/>
            <person name="Chibucos M.C."/>
            <person name="Coates M."/>
            <person name="Dehal P."/>
            <person name="Delehaunty K."/>
            <person name="Dong S."/>
            <person name="Downton P."/>
            <person name="Dumas B."/>
            <person name="Fabro G."/>
            <person name="Fronick C."/>
            <person name="Fuerstenberg S.I."/>
            <person name="Fulton L."/>
            <person name="Gaulin E."/>
            <person name="Govers F."/>
            <person name="Hughes L."/>
            <person name="Humphray S."/>
            <person name="Jiang R.H."/>
            <person name="Judelson H."/>
            <person name="Kamoun S."/>
            <person name="Kyung K."/>
            <person name="Meijer H."/>
            <person name="Minx P."/>
            <person name="Morris P."/>
            <person name="Nelson J."/>
            <person name="Phuntumart V."/>
            <person name="Qutob D."/>
            <person name="Rehmany A."/>
            <person name="Rougon-Cardoso A."/>
            <person name="Ryden P."/>
            <person name="Torto-Alalibo T."/>
            <person name="Studholme D."/>
            <person name="Wang Y."/>
            <person name="Win J."/>
            <person name="Wood J."/>
            <person name="Clifton S.W."/>
            <person name="Rogers J."/>
            <person name="Van den Ackerveken G."/>
            <person name="Jones J.D."/>
            <person name="McDowell J.M."/>
            <person name="Beynon J."/>
            <person name="Tyler B.M."/>
        </authorList>
    </citation>
    <scope>NUCLEOTIDE SEQUENCE [LARGE SCALE GENOMIC DNA]</scope>
    <source>
        <strain evidence="2">Emoy2</strain>
    </source>
</reference>
<dbReference type="EMBL" id="JH598246">
    <property type="status" value="NOT_ANNOTATED_CDS"/>
    <property type="molecule type" value="Genomic_DNA"/>
</dbReference>
<evidence type="ECO:0000313" key="1">
    <source>
        <dbReference type="EnsemblProtists" id="HpaP805689"/>
    </source>
</evidence>
<dbReference type="VEuPathDB" id="FungiDB:HpaG805689"/>
<dbReference type="Proteomes" id="UP000011713">
    <property type="component" value="Unassembled WGS sequence"/>
</dbReference>
<evidence type="ECO:0008006" key="3">
    <source>
        <dbReference type="Google" id="ProtNLM"/>
    </source>
</evidence>
<reference evidence="1" key="2">
    <citation type="submission" date="2015-06" db="UniProtKB">
        <authorList>
            <consortium name="EnsemblProtists"/>
        </authorList>
    </citation>
    <scope>IDENTIFICATION</scope>
    <source>
        <strain evidence="1">Emoy2</strain>
    </source>
</reference>
<dbReference type="EnsemblProtists" id="HpaT805689">
    <property type="protein sequence ID" value="HpaP805689"/>
    <property type="gene ID" value="HpaG805689"/>
</dbReference>
<organism evidence="1 2">
    <name type="scientific">Hyaloperonospora arabidopsidis (strain Emoy2)</name>
    <name type="common">Downy mildew agent</name>
    <name type="synonym">Peronospora arabidopsidis</name>
    <dbReference type="NCBI Taxonomy" id="559515"/>
    <lineage>
        <taxon>Eukaryota</taxon>
        <taxon>Sar</taxon>
        <taxon>Stramenopiles</taxon>
        <taxon>Oomycota</taxon>
        <taxon>Peronosporomycetes</taxon>
        <taxon>Peronosporales</taxon>
        <taxon>Peronosporaceae</taxon>
        <taxon>Hyaloperonospora</taxon>
    </lineage>
</organism>